<dbReference type="EMBL" id="MU274927">
    <property type="protein sequence ID" value="KAI0085940.1"/>
    <property type="molecule type" value="Genomic_DNA"/>
</dbReference>
<name>A0ACB8TV67_9APHY</name>
<accession>A0ACB8TV67</accession>
<proteinExistence type="predicted"/>
<gene>
    <name evidence="1" type="ORF">BDY19DRAFT_386412</name>
</gene>
<comment type="caution">
    <text evidence="1">The sequence shown here is derived from an EMBL/GenBank/DDBJ whole genome shotgun (WGS) entry which is preliminary data.</text>
</comment>
<evidence type="ECO:0000313" key="2">
    <source>
        <dbReference type="Proteomes" id="UP001055072"/>
    </source>
</evidence>
<keyword evidence="2" id="KW-1185">Reference proteome</keyword>
<organism evidence="1 2">
    <name type="scientific">Irpex rosettiformis</name>
    <dbReference type="NCBI Taxonomy" id="378272"/>
    <lineage>
        <taxon>Eukaryota</taxon>
        <taxon>Fungi</taxon>
        <taxon>Dikarya</taxon>
        <taxon>Basidiomycota</taxon>
        <taxon>Agaricomycotina</taxon>
        <taxon>Agaricomycetes</taxon>
        <taxon>Polyporales</taxon>
        <taxon>Irpicaceae</taxon>
        <taxon>Irpex</taxon>
    </lineage>
</organism>
<dbReference type="Proteomes" id="UP001055072">
    <property type="component" value="Unassembled WGS sequence"/>
</dbReference>
<evidence type="ECO:0000313" key="1">
    <source>
        <dbReference type="EMBL" id="KAI0085940.1"/>
    </source>
</evidence>
<reference evidence="1" key="1">
    <citation type="journal article" date="2021" name="Environ. Microbiol.">
        <title>Gene family expansions and transcriptome signatures uncover fungal adaptations to wood decay.</title>
        <authorList>
            <person name="Hage H."/>
            <person name="Miyauchi S."/>
            <person name="Viragh M."/>
            <person name="Drula E."/>
            <person name="Min B."/>
            <person name="Chaduli D."/>
            <person name="Navarro D."/>
            <person name="Favel A."/>
            <person name="Norest M."/>
            <person name="Lesage-Meessen L."/>
            <person name="Balint B."/>
            <person name="Merenyi Z."/>
            <person name="de Eugenio L."/>
            <person name="Morin E."/>
            <person name="Martinez A.T."/>
            <person name="Baldrian P."/>
            <person name="Stursova M."/>
            <person name="Martinez M.J."/>
            <person name="Novotny C."/>
            <person name="Magnuson J.K."/>
            <person name="Spatafora J.W."/>
            <person name="Maurice S."/>
            <person name="Pangilinan J."/>
            <person name="Andreopoulos W."/>
            <person name="LaButti K."/>
            <person name="Hundley H."/>
            <person name="Na H."/>
            <person name="Kuo A."/>
            <person name="Barry K."/>
            <person name="Lipzen A."/>
            <person name="Henrissat B."/>
            <person name="Riley R."/>
            <person name="Ahrendt S."/>
            <person name="Nagy L.G."/>
            <person name="Grigoriev I.V."/>
            <person name="Martin F."/>
            <person name="Rosso M.N."/>
        </authorList>
    </citation>
    <scope>NUCLEOTIDE SEQUENCE</scope>
    <source>
        <strain evidence="1">CBS 384.51</strain>
    </source>
</reference>
<protein>
    <submittedName>
        <fullName evidence="1">Uncharacterized protein</fullName>
    </submittedName>
</protein>
<sequence length="269" mass="28516">MFGPSWMSTCHFFCLVGSFNATSNLHRWTGDNNILYTSNIRLASSILLPSLIRYPTFAIMLRCLVVLASVLSIITSVQALPVDGSPRADSQPTSLSSEPATLMGRQYQLAKREPLILLDPSIERATSEQRYNHASPASEILRKRVKPFPRYVLERSLDTLEVREIHTPAHTASKATNQFSEPAPPPPLPPHNDEAEYSKTSTYGASTQEDSASRHREAFSHPNSGLGLAGLGLGGSSGTPGVGALGLGASSSGSSGGSGLTALGGLISG</sequence>